<accession>A0AAD8NJV6</accession>
<dbReference type="AlphaFoldDB" id="A0AAD8NJV6"/>
<reference evidence="1" key="1">
    <citation type="journal article" date="2023" name="bioRxiv">
        <title>Improved chromosome-level genome assembly for marigold (Tagetes erecta).</title>
        <authorList>
            <person name="Jiang F."/>
            <person name="Yuan L."/>
            <person name="Wang S."/>
            <person name="Wang H."/>
            <person name="Xu D."/>
            <person name="Wang A."/>
            <person name="Fan W."/>
        </authorList>
    </citation>
    <scope>NUCLEOTIDE SEQUENCE</scope>
    <source>
        <strain evidence="1">WSJ</strain>
        <tissue evidence="1">Leaf</tissue>
    </source>
</reference>
<evidence type="ECO:0000313" key="2">
    <source>
        <dbReference type="Proteomes" id="UP001229421"/>
    </source>
</evidence>
<keyword evidence="2" id="KW-1185">Reference proteome</keyword>
<protein>
    <submittedName>
        <fullName evidence="1">Uncharacterized protein</fullName>
    </submittedName>
</protein>
<dbReference type="EMBL" id="JAUHHV010000007">
    <property type="protein sequence ID" value="KAK1418680.1"/>
    <property type="molecule type" value="Genomic_DNA"/>
</dbReference>
<evidence type="ECO:0000313" key="1">
    <source>
        <dbReference type="EMBL" id="KAK1418680.1"/>
    </source>
</evidence>
<gene>
    <name evidence="1" type="ORF">QVD17_27826</name>
</gene>
<proteinExistence type="predicted"/>
<dbReference type="Proteomes" id="UP001229421">
    <property type="component" value="Unassembled WGS sequence"/>
</dbReference>
<comment type="caution">
    <text evidence="1">The sequence shown here is derived from an EMBL/GenBank/DDBJ whole genome shotgun (WGS) entry which is preliminary data.</text>
</comment>
<sequence>MQWRHFVHWININKYHLARVACILIAPPPNSPTFKAILPQFSEPSPRSYFNSDSSFGGYTEECQDQMYPPLRLSLTYGLGPLMDRLNKWNKTRLCFAL</sequence>
<name>A0AAD8NJV6_TARER</name>
<organism evidence="1 2">
    <name type="scientific">Tagetes erecta</name>
    <name type="common">African marigold</name>
    <dbReference type="NCBI Taxonomy" id="13708"/>
    <lineage>
        <taxon>Eukaryota</taxon>
        <taxon>Viridiplantae</taxon>
        <taxon>Streptophyta</taxon>
        <taxon>Embryophyta</taxon>
        <taxon>Tracheophyta</taxon>
        <taxon>Spermatophyta</taxon>
        <taxon>Magnoliopsida</taxon>
        <taxon>eudicotyledons</taxon>
        <taxon>Gunneridae</taxon>
        <taxon>Pentapetalae</taxon>
        <taxon>asterids</taxon>
        <taxon>campanulids</taxon>
        <taxon>Asterales</taxon>
        <taxon>Asteraceae</taxon>
        <taxon>Asteroideae</taxon>
        <taxon>Heliantheae alliance</taxon>
        <taxon>Tageteae</taxon>
        <taxon>Tagetes</taxon>
    </lineage>
</organism>